<organism evidence="4 5">
    <name type="scientific">Priestia endophytica DSM 13796</name>
    <dbReference type="NCBI Taxonomy" id="1121089"/>
    <lineage>
        <taxon>Bacteria</taxon>
        <taxon>Bacillati</taxon>
        <taxon>Bacillota</taxon>
        <taxon>Bacilli</taxon>
        <taxon>Bacillales</taxon>
        <taxon>Bacillaceae</taxon>
        <taxon>Priestia</taxon>
    </lineage>
</organism>
<gene>
    <name evidence="4" type="ORF">SAMN02745910_00867</name>
</gene>
<dbReference type="PROSITE" id="PS51186">
    <property type="entry name" value="GNAT"/>
    <property type="match status" value="1"/>
</dbReference>
<dbReference type="EMBL" id="FOXX01000001">
    <property type="protein sequence ID" value="SFQ26032.1"/>
    <property type="molecule type" value="Genomic_DNA"/>
</dbReference>
<dbReference type="PANTHER" id="PTHR43800:SF1">
    <property type="entry name" value="PEPTIDYL-LYSINE N-ACETYLTRANSFERASE YJAB"/>
    <property type="match status" value="1"/>
</dbReference>
<keyword evidence="2" id="KW-0012">Acyltransferase</keyword>
<dbReference type="SUPFAM" id="SSF55729">
    <property type="entry name" value="Acyl-CoA N-acyltransferases (Nat)"/>
    <property type="match status" value="1"/>
</dbReference>
<comment type="caution">
    <text evidence="4">The sequence shown here is derived from an EMBL/GenBank/DDBJ whole genome shotgun (WGS) entry which is preliminary data.</text>
</comment>
<evidence type="ECO:0000259" key="3">
    <source>
        <dbReference type="PROSITE" id="PS51186"/>
    </source>
</evidence>
<evidence type="ECO:0000256" key="1">
    <source>
        <dbReference type="ARBA" id="ARBA00022679"/>
    </source>
</evidence>
<feature type="domain" description="N-acetyltransferase" evidence="3">
    <location>
        <begin position="3"/>
        <end position="161"/>
    </location>
</feature>
<sequence length="178" mass="20350">MEDVIRLAGIEDVDQVHALTLQAYAPIRELNIKFSAATADRNLVVENITRNASYVLERDGEIAATVTVQYPWTHPEHIAPYPFIWWFAVHPKFKRKGVGSKLLSYVEEKILGEQAKAPAVYLATAKRHPWLVGIYERRGYQAFQEKVHEGDDIVFLRKVLNPSLYNLLDNHVGIGEQR</sequence>
<dbReference type="CDD" id="cd04301">
    <property type="entry name" value="NAT_SF"/>
    <property type="match status" value="1"/>
</dbReference>
<dbReference type="InterPro" id="IPR016181">
    <property type="entry name" value="Acyl_CoA_acyltransferase"/>
</dbReference>
<protein>
    <submittedName>
        <fullName evidence="4">N-acetylglutamate synthase, GNAT family</fullName>
    </submittedName>
</protein>
<dbReference type="Pfam" id="PF00583">
    <property type="entry name" value="Acetyltransf_1"/>
    <property type="match status" value="1"/>
</dbReference>
<dbReference type="PANTHER" id="PTHR43800">
    <property type="entry name" value="PEPTIDYL-LYSINE N-ACETYLTRANSFERASE YJAB"/>
    <property type="match status" value="1"/>
</dbReference>
<dbReference type="RefSeq" id="WP_061802276.1">
    <property type="nucleotide sequence ID" value="NZ_FOXX01000001.1"/>
</dbReference>
<name>A0A1I5X1Y5_9BACI</name>
<reference evidence="4 5" key="1">
    <citation type="submission" date="2016-10" db="EMBL/GenBank/DDBJ databases">
        <authorList>
            <person name="Varghese N."/>
            <person name="Submissions S."/>
        </authorList>
    </citation>
    <scope>NUCLEOTIDE SEQUENCE [LARGE SCALE GENOMIC DNA]</scope>
    <source>
        <strain evidence="4 5">DSM 13796</strain>
    </source>
</reference>
<dbReference type="Proteomes" id="UP000182762">
    <property type="component" value="Unassembled WGS sequence"/>
</dbReference>
<evidence type="ECO:0000313" key="5">
    <source>
        <dbReference type="Proteomes" id="UP000182762"/>
    </source>
</evidence>
<accession>A0A1I5X1Y5</accession>
<dbReference type="Gene3D" id="3.40.630.30">
    <property type="match status" value="1"/>
</dbReference>
<keyword evidence="1" id="KW-0808">Transferase</keyword>
<proteinExistence type="predicted"/>
<dbReference type="GeneID" id="93709618"/>
<evidence type="ECO:0000256" key="2">
    <source>
        <dbReference type="ARBA" id="ARBA00023315"/>
    </source>
</evidence>
<keyword evidence="5" id="KW-1185">Reference proteome</keyword>
<evidence type="ECO:0000313" key="4">
    <source>
        <dbReference type="EMBL" id="SFQ26032.1"/>
    </source>
</evidence>
<dbReference type="InterPro" id="IPR000182">
    <property type="entry name" value="GNAT_dom"/>
</dbReference>